<sequence>MREAIDVQLRQADIADRFHFAGLIPPDQVPRYLALADQLWHLSLHEGLPRSVVQALASGKPAIGFRLDGTPEIIIHGETGYCVTPEDTHMVVEYARQLLEDPVKSVRMGMTGRERTAVQFDWRRMGDILEAEYVANLTKK</sequence>
<dbReference type="PANTHER" id="PTHR45947:SF3">
    <property type="entry name" value="SULFOQUINOVOSYL TRANSFERASE SQD2"/>
    <property type="match status" value="1"/>
</dbReference>
<gene>
    <name evidence="2" type="primary">bshA_24</name>
    <name evidence="2" type="ORF">SDC9_210753</name>
</gene>
<dbReference type="AlphaFoldDB" id="A0A645JJV5"/>
<organism evidence="2">
    <name type="scientific">bioreactor metagenome</name>
    <dbReference type="NCBI Taxonomy" id="1076179"/>
    <lineage>
        <taxon>unclassified sequences</taxon>
        <taxon>metagenomes</taxon>
        <taxon>ecological metagenomes</taxon>
    </lineage>
</organism>
<dbReference type="CDD" id="cd03801">
    <property type="entry name" value="GT4_PimA-like"/>
    <property type="match status" value="1"/>
</dbReference>
<protein>
    <submittedName>
        <fullName evidence="2">N-acetyl-alpha-D-glucosaminyl L-malate synthase</fullName>
        <ecNumber evidence="2">2.4.1.-</ecNumber>
    </submittedName>
</protein>
<feature type="domain" description="Glycosyl transferase family 1" evidence="1">
    <location>
        <begin position="8"/>
        <end position="115"/>
    </location>
</feature>
<dbReference type="SUPFAM" id="SSF53756">
    <property type="entry name" value="UDP-Glycosyltransferase/glycogen phosphorylase"/>
    <property type="match status" value="1"/>
</dbReference>
<dbReference type="InterPro" id="IPR001296">
    <property type="entry name" value="Glyco_trans_1"/>
</dbReference>
<dbReference type="Pfam" id="PF00534">
    <property type="entry name" value="Glycos_transf_1"/>
    <property type="match status" value="1"/>
</dbReference>
<dbReference type="PANTHER" id="PTHR45947">
    <property type="entry name" value="SULFOQUINOVOSYL TRANSFERASE SQD2"/>
    <property type="match status" value="1"/>
</dbReference>
<dbReference type="EMBL" id="VSSQ01141776">
    <property type="protein sequence ID" value="MPN62999.1"/>
    <property type="molecule type" value="Genomic_DNA"/>
</dbReference>
<accession>A0A645JJV5</accession>
<name>A0A645JJV5_9ZZZZ</name>
<dbReference type="EC" id="2.4.1.-" evidence="2"/>
<dbReference type="Gene3D" id="3.40.50.2000">
    <property type="entry name" value="Glycogen Phosphorylase B"/>
    <property type="match status" value="2"/>
</dbReference>
<keyword evidence="2" id="KW-0808">Transferase</keyword>
<evidence type="ECO:0000259" key="1">
    <source>
        <dbReference type="Pfam" id="PF00534"/>
    </source>
</evidence>
<proteinExistence type="predicted"/>
<evidence type="ECO:0000313" key="2">
    <source>
        <dbReference type="EMBL" id="MPN62999.1"/>
    </source>
</evidence>
<reference evidence="2" key="1">
    <citation type="submission" date="2019-08" db="EMBL/GenBank/DDBJ databases">
        <authorList>
            <person name="Kucharzyk K."/>
            <person name="Murdoch R.W."/>
            <person name="Higgins S."/>
            <person name="Loffler F."/>
        </authorList>
    </citation>
    <scope>NUCLEOTIDE SEQUENCE</scope>
</reference>
<comment type="caution">
    <text evidence="2">The sequence shown here is derived from an EMBL/GenBank/DDBJ whole genome shotgun (WGS) entry which is preliminary data.</text>
</comment>
<dbReference type="GO" id="GO:0016757">
    <property type="term" value="F:glycosyltransferase activity"/>
    <property type="evidence" value="ECO:0007669"/>
    <property type="project" value="UniProtKB-KW"/>
</dbReference>
<keyword evidence="2" id="KW-0328">Glycosyltransferase</keyword>
<dbReference type="InterPro" id="IPR050194">
    <property type="entry name" value="Glycosyltransferase_grp1"/>
</dbReference>